<keyword evidence="2 4" id="KW-0479">Metal-binding</keyword>
<dbReference type="PANTHER" id="PTHR43616:SF3">
    <property type="entry name" value="HYDROXYCARBOXYLATE DEHYDROGENASE A"/>
    <property type="match status" value="1"/>
</dbReference>
<evidence type="ECO:0000259" key="6">
    <source>
        <dbReference type="Pfam" id="PF00465"/>
    </source>
</evidence>
<keyword evidence="4" id="KW-0862">Zinc</keyword>
<comment type="similarity">
    <text evidence="1">Belongs to the iron-containing alcohol dehydrogenase family.</text>
</comment>
<feature type="binding site" evidence="4">
    <location>
        <position position="256"/>
    </location>
    <ligand>
        <name>glycerol</name>
        <dbReference type="ChEBI" id="CHEBI:17754"/>
    </ligand>
</feature>
<evidence type="ECO:0000256" key="5">
    <source>
        <dbReference type="PIRSR" id="PIRSR000112-3"/>
    </source>
</evidence>
<sequence length="364" mass="38298">MQAQNIIFPAQILRGPGVLSQLGEICSLLGKRAMVIGGHQSLQAVGEKISHSLEGASVDVVAMEWFGGETSEGNILRLAQQVVALSADVIISVGGGKSLDTGKAVGVATNVPVITVPTIAATCAAVTPLTIRYFDDGHFRDLYPLPQAPAAVIIDSELLAQAPLRWLAAGLGDTLAKWYEFRAISSHHAELTGVARSSSANSRICFDLIASYGAAACDAVRAGKANAELDQVLDAIFMFAGLTSLMSSGAHAAASHAIYEGFTVCDKTREFGHGLLVGLGNLCLLALEKRSDEELREAVILSHACAVPLRLSEIAELTAAELEEIIQASLHAPDMHNMPYPVTAESLYAAFARVESVANELALV</sequence>
<reference evidence="7" key="1">
    <citation type="submission" date="2024-07" db="EMBL/GenBank/DDBJ databases">
        <authorList>
            <person name="Biller S.J."/>
        </authorList>
    </citation>
    <scope>NUCLEOTIDE SEQUENCE</scope>
    <source>
        <strain evidence="7">WC2420</strain>
    </source>
</reference>
<proteinExistence type="inferred from homology"/>
<feature type="binding site" evidence="5">
    <location>
        <position position="133"/>
    </location>
    <ligand>
        <name>NAD(+)</name>
        <dbReference type="ChEBI" id="CHEBI:57540"/>
    </ligand>
</feature>
<gene>
    <name evidence="7" type="ORF">AB3G37_11190</name>
</gene>
<keyword evidence="5" id="KW-0520">NAD</keyword>
<dbReference type="GO" id="GO:0046872">
    <property type="term" value="F:metal ion binding"/>
    <property type="evidence" value="ECO:0007669"/>
    <property type="project" value="UniProtKB-KW"/>
</dbReference>
<feature type="binding site" evidence="5">
    <location>
        <begin position="96"/>
        <end position="100"/>
    </location>
    <ligand>
        <name>NAD(+)</name>
        <dbReference type="ChEBI" id="CHEBI:57540"/>
    </ligand>
</feature>
<dbReference type="EMBL" id="CP165628">
    <property type="protein sequence ID" value="XDU74598.1"/>
    <property type="molecule type" value="Genomic_DNA"/>
</dbReference>
<feature type="binding site" evidence="5">
    <location>
        <position position="127"/>
    </location>
    <ligand>
        <name>NAD(+)</name>
        <dbReference type="ChEBI" id="CHEBI:57540"/>
    </ligand>
</feature>
<evidence type="ECO:0000256" key="1">
    <source>
        <dbReference type="ARBA" id="ARBA00007358"/>
    </source>
</evidence>
<dbReference type="InterPro" id="IPR016205">
    <property type="entry name" value="Glycerol_DH"/>
</dbReference>
<dbReference type="PIRSF" id="PIRSF000112">
    <property type="entry name" value="Glycerol_dehydrogenase"/>
    <property type="match status" value="1"/>
</dbReference>
<dbReference type="AlphaFoldDB" id="A0AB39VXN2"/>
<evidence type="ECO:0000313" key="7">
    <source>
        <dbReference type="EMBL" id="XDU74598.1"/>
    </source>
</evidence>
<dbReference type="Pfam" id="PF00465">
    <property type="entry name" value="Fe-ADH"/>
    <property type="match status" value="1"/>
</dbReference>
<dbReference type="SUPFAM" id="SSF56796">
    <property type="entry name" value="Dehydroquinate synthase-like"/>
    <property type="match status" value="1"/>
</dbReference>
<feature type="domain" description="Alcohol dehydrogenase iron-type/glycerol dehydrogenase GldA" evidence="6">
    <location>
        <begin position="9"/>
        <end position="155"/>
    </location>
</feature>
<name>A0AB39VXN2_9GAMM</name>
<evidence type="ECO:0000256" key="2">
    <source>
        <dbReference type="ARBA" id="ARBA00022723"/>
    </source>
</evidence>
<feature type="binding site" evidence="4">
    <location>
        <position position="173"/>
    </location>
    <ligand>
        <name>glycerol</name>
        <dbReference type="ChEBI" id="CHEBI:17754"/>
    </ligand>
</feature>
<evidence type="ECO:0000256" key="4">
    <source>
        <dbReference type="PIRSR" id="PIRSR000112-1"/>
    </source>
</evidence>
<dbReference type="PROSITE" id="PS00913">
    <property type="entry name" value="ADH_IRON_1"/>
    <property type="match status" value="1"/>
</dbReference>
<dbReference type="GO" id="GO:0016614">
    <property type="term" value="F:oxidoreductase activity, acting on CH-OH group of donors"/>
    <property type="evidence" value="ECO:0007669"/>
    <property type="project" value="InterPro"/>
</dbReference>
<dbReference type="CDD" id="cd08550">
    <property type="entry name" value="GlyDH-like"/>
    <property type="match status" value="1"/>
</dbReference>
<evidence type="ECO:0000256" key="3">
    <source>
        <dbReference type="ARBA" id="ARBA00023002"/>
    </source>
</evidence>
<dbReference type="Gene3D" id="3.40.50.1970">
    <property type="match status" value="1"/>
</dbReference>
<dbReference type="PANTHER" id="PTHR43616">
    <property type="entry name" value="GLYCEROL DEHYDROGENASE"/>
    <property type="match status" value="1"/>
</dbReference>
<comment type="cofactor">
    <cofactor evidence="4">
        <name>Zn(2+)</name>
        <dbReference type="ChEBI" id="CHEBI:29105"/>
    </cofactor>
    <text evidence="4">Binds 1 zinc ion per subunit.</text>
</comment>
<accession>A0AB39VXN2</accession>
<keyword evidence="3" id="KW-0560">Oxidoreductase</keyword>
<feature type="binding site" evidence="4">
    <location>
        <position position="273"/>
    </location>
    <ligand>
        <name>glycerol</name>
        <dbReference type="ChEBI" id="CHEBI:17754"/>
    </ligand>
</feature>
<feature type="binding site" evidence="5">
    <location>
        <position position="129"/>
    </location>
    <ligand>
        <name>NAD(+)</name>
        <dbReference type="ChEBI" id="CHEBI:57540"/>
    </ligand>
</feature>
<organism evidence="7">
    <name type="scientific">Rouxiella sp. WC2420</name>
    <dbReference type="NCBI Taxonomy" id="3234145"/>
    <lineage>
        <taxon>Bacteria</taxon>
        <taxon>Pseudomonadati</taxon>
        <taxon>Pseudomonadota</taxon>
        <taxon>Gammaproteobacteria</taxon>
        <taxon>Enterobacterales</taxon>
        <taxon>Yersiniaceae</taxon>
        <taxon>Rouxiella</taxon>
    </lineage>
</organism>
<dbReference type="InterPro" id="IPR001670">
    <property type="entry name" value="ADH_Fe/GldA"/>
</dbReference>
<protein>
    <submittedName>
        <fullName evidence="7">Iron-containing alcohol dehydrogenase family protein</fullName>
    </submittedName>
</protein>
<dbReference type="RefSeq" id="WP_009639034.1">
    <property type="nucleotide sequence ID" value="NZ_CP165628.1"/>
</dbReference>
<dbReference type="Gene3D" id="1.20.1090.10">
    <property type="entry name" value="Dehydroquinate synthase-like - alpha domain"/>
    <property type="match status" value="1"/>
</dbReference>
<dbReference type="InterPro" id="IPR018211">
    <property type="entry name" value="ADH_Fe_CS"/>
</dbReference>